<feature type="non-terminal residue" evidence="2">
    <location>
        <position position="13"/>
    </location>
</feature>
<dbReference type="EMBL" id="CAJNOU010009338">
    <property type="protein sequence ID" value="CAF1545731.1"/>
    <property type="molecule type" value="Genomic_DNA"/>
</dbReference>
<dbReference type="Proteomes" id="UP000663889">
    <property type="component" value="Unassembled WGS sequence"/>
</dbReference>
<dbReference type="Proteomes" id="UP000663864">
    <property type="component" value="Unassembled WGS sequence"/>
</dbReference>
<name>A0A815WIE3_9BILA</name>
<comment type="caution">
    <text evidence="2">The sequence shown here is derived from an EMBL/GenBank/DDBJ whole genome shotgun (WGS) entry which is preliminary data.</text>
</comment>
<dbReference type="EMBL" id="CAJOBE010017563">
    <property type="protein sequence ID" value="CAF4212322.1"/>
    <property type="molecule type" value="Genomic_DNA"/>
</dbReference>
<sequence length="13" mass="1357">MLLPSPRRDGSGA</sequence>
<evidence type="ECO:0000313" key="2">
    <source>
        <dbReference type="EMBL" id="CAF1545731.1"/>
    </source>
</evidence>
<evidence type="ECO:0000313" key="4">
    <source>
        <dbReference type="Proteomes" id="UP000663889"/>
    </source>
</evidence>
<organism evidence="2 4">
    <name type="scientific">Rotaria sordida</name>
    <dbReference type="NCBI Taxonomy" id="392033"/>
    <lineage>
        <taxon>Eukaryota</taxon>
        <taxon>Metazoa</taxon>
        <taxon>Spiralia</taxon>
        <taxon>Gnathifera</taxon>
        <taxon>Rotifera</taxon>
        <taxon>Eurotatoria</taxon>
        <taxon>Bdelloidea</taxon>
        <taxon>Philodinida</taxon>
        <taxon>Philodinidae</taxon>
        <taxon>Rotaria</taxon>
    </lineage>
</organism>
<gene>
    <name evidence="3" type="ORF">FNK824_LOCUS36833</name>
    <name evidence="2" type="ORF">SEV965_LOCUS38403</name>
    <name evidence="1" type="ORF">ZHD862_LOCUS36779</name>
</gene>
<accession>A0A815WIE3</accession>
<evidence type="ECO:0000313" key="3">
    <source>
        <dbReference type="EMBL" id="CAF4212322.1"/>
    </source>
</evidence>
<protein>
    <submittedName>
        <fullName evidence="2">Uncharacterized protein</fullName>
    </submittedName>
</protein>
<reference evidence="2" key="1">
    <citation type="submission" date="2021-02" db="EMBL/GenBank/DDBJ databases">
        <authorList>
            <person name="Nowell W R."/>
        </authorList>
    </citation>
    <scope>NUCLEOTIDE SEQUENCE</scope>
</reference>
<proteinExistence type="predicted"/>
<evidence type="ECO:0000313" key="1">
    <source>
        <dbReference type="EMBL" id="CAF1485914.1"/>
    </source>
</evidence>
<dbReference type="Proteomes" id="UP000663874">
    <property type="component" value="Unassembled WGS sequence"/>
</dbReference>
<dbReference type="EMBL" id="CAJNOT010006267">
    <property type="protein sequence ID" value="CAF1485914.1"/>
    <property type="molecule type" value="Genomic_DNA"/>
</dbReference>